<dbReference type="InterPro" id="IPR009057">
    <property type="entry name" value="Homeodomain-like_sf"/>
</dbReference>
<proteinExistence type="predicted"/>
<dbReference type="EMBL" id="JBCLPP010000037">
    <property type="protein sequence ID" value="MEY8246220.1"/>
    <property type="molecule type" value="Genomic_DNA"/>
</dbReference>
<evidence type="ECO:0000313" key="6">
    <source>
        <dbReference type="Proteomes" id="UP001565200"/>
    </source>
</evidence>
<dbReference type="PROSITE" id="PS01124">
    <property type="entry name" value="HTH_ARAC_FAMILY_2"/>
    <property type="match status" value="1"/>
</dbReference>
<dbReference type="SMART" id="SM00342">
    <property type="entry name" value="HTH_ARAC"/>
    <property type="match status" value="1"/>
</dbReference>
<comment type="caution">
    <text evidence="5">The sequence shown here is derived from an EMBL/GenBank/DDBJ whole genome shotgun (WGS) entry which is preliminary data.</text>
</comment>
<keyword evidence="1" id="KW-0805">Transcription regulation</keyword>
<keyword evidence="3" id="KW-0804">Transcription</keyword>
<organism evidence="5 6">
    <name type="scientific">Heminiphilus faecis</name>
    <dbReference type="NCBI Taxonomy" id="2601703"/>
    <lineage>
        <taxon>Bacteria</taxon>
        <taxon>Pseudomonadati</taxon>
        <taxon>Bacteroidota</taxon>
        <taxon>Bacteroidia</taxon>
        <taxon>Bacteroidales</taxon>
        <taxon>Muribaculaceae</taxon>
        <taxon>Heminiphilus</taxon>
    </lineage>
</organism>
<name>A0ABV4D078_9BACT</name>
<accession>A0ABV4D078</accession>
<dbReference type="Pfam" id="PF12833">
    <property type="entry name" value="HTH_18"/>
    <property type="match status" value="1"/>
</dbReference>
<evidence type="ECO:0000256" key="1">
    <source>
        <dbReference type="ARBA" id="ARBA00023015"/>
    </source>
</evidence>
<dbReference type="Proteomes" id="UP001565200">
    <property type="component" value="Unassembled WGS sequence"/>
</dbReference>
<dbReference type="SUPFAM" id="SSF46689">
    <property type="entry name" value="Homeodomain-like"/>
    <property type="match status" value="1"/>
</dbReference>
<gene>
    <name evidence="5" type="ORF">AAK873_11435</name>
</gene>
<dbReference type="InterPro" id="IPR018060">
    <property type="entry name" value="HTH_AraC"/>
</dbReference>
<feature type="domain" description="HTH araC/xylS-type" evidence="4">
    <location>
        <begin position="191"/>
        <end position="289"/>
    </location>
</feature>
<keyword evidence="6" id="KW-1185">Reference proteome</keyword>
<evidence type="ECO:0000256" key="3">
    <source>
        <dbReference type="ARBA" id="ARBA00023163"/>
    </source>
</evidence>
<evidence type="ECO:0000313" key="5">
    <source>
        <dbReference type="EMBL" id="MEY8246220.1"/>
    </source>
</evidence>
<evidence type="ECO:0000256" key="2">
    <source>
        <dbReference type="ARBA" id="ARBA00023125"/>
    </source>
</evidence>
<dbReference type="Gene3D" id="1.10.10.60">
    <property type="entry name" value="Homeodomain-like"/>
    <property type="match status" value="1"/>
</dbReference>
<protein>
    <submittedName>
        <fullName evidence="5">AraC family transcriptional regulator</fullName>
    </submittedName>
</protein>
<keyword evidence="2" id="KW-0238">DNA-binding</keyword>
<dbReference type="RefSeq" id="WP_369863740.1">
    <property type="nucleotide sequence ID" value="NZ_JBCLPP010000037.1"/>
</dbReference>
<sequence length="292" mass="32850">MADINEDISINRAALGAYIDHIAVFDRLEEIKPLSLPVKVDFILSILCEHGTLTIDYDSTSCHLTERSLMVMRPGHTLKSYSASSDFKGHMIVVSTKLLGNTIPALSKVIPCLVQFKDNPAIKLTPEEVAGQTGLRTLLRNKTSVKNHPYCDDVVRSLLEAMFYETLGLYSTYTPSLSNPISMKRRDELLYRFIQAVEKHYATERSVAFYADMLCVTPKHLSATIKETSGRTAGEWIDSYVIIEAKTLLRNTGLTIQEVSAKLNFSNQSFFGKYFKHITGISPRRYRSSLEP</sequence>
<evidence type="ECO:0000259" key="4">
    <source>
        <dbReference type="PROSITE" id="PS01124"/>
    </source>
</evidence>
<dbReference type="PANTHER" id="PTHR43280">
    <property type="entry name" value="ARAC-FAMILY TRANSCRIPTIONAL REGULATOR"/>
    <property type="match status" value="1"/>
</dbReference>
<dbReference type="PANTHER" id="PTHR43280:SF32">
    <property type="entry name" value="TRANSCRIPTIONAL REGULATORY PROTEIN"/>
    <property type="match status" value="1"/>
</dbReference>
<reference evidence="5 6" key="1">
    <citation type="submission" date="2024-03" db="EMBL/GenBank/DDBJ databases">
        <title>Mouse gut bacterial collection (mGBC) of GemPharmatech.</title>
        <authorList>
            <person name="He Y."/>
            <person name="Dong L."/>
            <person name="Wu D."/>
            <person name="Gao X."/>
            <person name="Lin Z."/>
        </authorList>
    </citation>
    <scope>NUCLEOTIDE SEQUENCE [LARGE SCALE GENOMIC DNA]</scope>
    <source>
        <strain evidence="5 6">54-13</strain>
    </source>
</reference>